<protein>
    <recommendedName>
        <fullName evidence="1">DUF5071 domain-containing protein</fullName>
    </recommendedName>
</protein>
<dbReference type="EMBL" id="LKCW01000029">
    <property type="protein sequence ID" value="KPM43665.1"/>
    <property type="molecule type" value="Genomic_DNA"/>
</dbReference>
<dbReference type="OrthoDB" id="2969215at2759"/>
<sequence length="259" mass="28383">MSRAKVLAILSAASKRRFMDIGESNRNLADMELVRSRASEPPTVAAVSSAMQPPLGDQDALDVAWAAFHEVVSQLPLDAMQNYRPVLETLSAAEPIEAGAAPSNLVGAAPLRQESKHLLRFMDDPAAVWVPSDKADSIGARSLQERVSTAEQMRPHVPALLDWLADANWPPFPGCRRQLARFPEEAVEPIRALFAKQRGDGAWLLNVLEFVTECVPAGPLWEGLRVEVQAMVDEPQGDEDDCELSDCARRWLAVLDARA</sequence>
<organism evidence="2 3">
    <name type="scientific">Neonectria ditissima</name>
    <dbReference type="NCBI Taxonomy" id="78410"/>
    <lineage>
        <taxon>Eukaryota</taxon>
        <taxon>Fungi</taxon>
        <taxon>Dikarya</taxon>
        <taxon>Ascomycota</taxon>
        <taxon>Pezizomycotina</taxon>
        <taxon>Sordariomycetes</taxon>
        <taxon>Hypocreomycetidae</taxon>
        <taxon>Hypocreales</taxon>
        <taxon>Nectriaceae</taxon>
        <taxon>Neonectria</taxon>
    </lineage>
</organism>
<dbReference type="InterPro" id="IPR038692">
    <property type="entry name" value="Cthe_2751_sf"/>
</dbReference>
<name>A0A0P7BJ27_9HYPO</name>
<gene>
    <name evidence="2" type="ORF">AK830_g2846</name>
</gene>
<dbReference type="Proteomes" id="UP000050424">
    <property type="component" value="Unassembled WGS sequence"/>
</dbReference>
<dbReference type="AlphaFoldDB" id="A0A0P7BJ27"/>
<feature type="domain" description="DUF5071" evidence="1">
    <location>
        <begin position="129"/>
        <end position="252"/>
    </location>
</feature>
<evidence type="ECO:0000313" key="3">
    <source>
        <dbReference type="Proteomes" id="UP000050424"/>
    </source>
</evidence>
<comment type="caution">
    <text evidence="2">The sequence shown here is derived from an EMBL/GenBank/DDBJ whole genome shotgun (WGS) entry which is preliminary data.</text>
</comment>
<dbReference type="Pfam" id="PF16804">
    <property type="entry name" value="DUF5071"/>
    <property type="match status" value="1"/>
</dbReference>
<reference evidence="2 3" key="1">
    <citation type="submission" date="2015-09" db="EMBL/GenBank/DDBJ databases">
        <title>Draft genome of a European isolate of the apple canker pathogen Neonectria ditissima.</title>
        <authorList>
            <person name="Gomez-Cortecero A."/>
            <person name="Harrison R.J."/>
            <person name="Armitage A.D."/>
        </authorList>
    </citation>
    <scope>NUCLEOTIDE SEQUENCE [LARGE SCALE GENOMIC DNA]</scope>
    <source>
        <strain evidence="2 3">R09/05</strain>
    </source>
</reference>
<evidence type="ECO:0000259" key="1">
    <source>
        <dbReference type="Pfam" id="PF16804"/>
    </source>
</evidence>
<dbReference type="CDD" id="cd11743">
    <property type="entry name" value="Cthe_2751_like"/>
    <property type="match status" value="1"/>
</dbReference>
<evidence type="ECO:0000313" key="2">
    <source>
        <dbReference type="EMBL" id="KPM43665.1"/>
    </source>
</evidence>
<proteinExistence type="predicted"/>
<keyword evidence="3" id="KW-1185">Reference proteome</keyword>
<dbReference type="InterPro" id="IPR031837">
    <property type="entry name" value="DUF5071"/>
</dbReference>
<accession>A0A0P7BJ27</accession>
<dbReference type="Gene3D" id="1.25.40.750">
    <property type="entry name" value="Domain of unknown function DUF5071"/>
    <property type="match status" value="1"/>
</dbReference>